<evidence type="ECO:0000256" key="7">
    <source>
        <dbReference type="ARBA" id="ARBA00022984"/>
    </source>
</evidence>
<dbReference type="Gene3D" id="1.10.3810.10">
    <property type="entry name" value="Biosynthetic peptidoglycan transglycosylase-like"/>
    <property type="match status" value="1"/>
</dbReference>
<dbReference type="GO" id="GO:0005886">
    <property type="term" value="C:plasma membrane"/>
    <property type="evidence" value="ECO:0007669"/>
    <property type="project" value="UniProtKB-SubCell"/>
</dbReference>
<dbReference type="UniPathway" id="UPA00219"/>
<dbReference type="GO" id="GO:0016763">
    <property type="term" value="F:pentosyltransferase activity"/>
    <property type="evidence" value="ECO:0007669"/>
    <property type="project" value="InterPro"/>
</dbReference>
<gene>
    <name evidence="11" type="primary">mtgA</name>
    <name evidence="13" type="ORF">ETU09_03610</name>
</gene>
<comment type="function">
    <text evidence="11">Peptidoglycan polymerase that catalyzes glycan chain elongation from lipid-linked precursors.</text>
</comment>
<keyword evidence="3 11" id="KW-0328">Glycosyltransferase</keyword>
<dbReference type="InterPro" id="IPR011812">
    <property type="entry name" value="Pep_trsgly"/>
</dbReference>
<keyword evidence="9 11" id="KW-0472">Membrane</keyword>
<dbReference type="GO" id="GO:0008360">
    <property type="term" value="P:regulation of cell shape"/>
    <property type="evidence" value="ECO:0007669"/>
    <property type="project" value="UniProtKB-KW"/>
</dbReference>
<keyword evidence="4 11" id="KW-0808">Transferase</keyword>
<organism evidence="13 14">
    <name type="scientific">Apibacter muscae</name>
    <dbReference type="NCBI Taxonomy" id="2509004"/>
    <lineage>
        <taxon>Bacteria</taxon>
        <taxon>Pseudomonadati</taxon>
        <taxon>Bacteroidota</taxon>
        <taxon>Flavobacteriia</taxon>
        <taxon>Flavobacteriales</taxon>
        <taxon>Weeksellaceae</taxon>
        <taxon>Apibacter</taxon>
    </lineage>
</organism>
<keyword evidence="7 11" id="KW-0573">Peptidoglycan synthesis</keyword>
<dbReference type="RefSeq" id="WP_146291957.1">
    <property type="nucleotide sequence ID" value="NZ_SELH01000015.1"/>
</dbReference>
<evidence type="ECO:0000256" key="1">
    <source>
        <dbReference type="ARBA" id="ARBA00022475"/>
    </source>
</evidence>
<dbReference type="GO" id="GO:0009252">
    <property type="term" value="P:peptidoglycan biosynthetic process"/>
    <property type="evidence" value="ECO:0007669"/>
    <property type="project" value="UniProtKB-UniRule"/>
</dbReference>
<keyword evidence="1 11" id="KW-1003">Cell membrane</keyword>
<dbReference type="SUPFAM" id="SSF53955">
    <property type="entry name" value="Lysozyme-like"/>
    <property type="match status" value="1"/>
</dbReference>
<keyword evidence="5 11" id="KW-0812">Transmembrane</keyword>
<protein>
    <recommendedName>
        <fullName evidence="11">Biosynthetic peptidoglycan transglycosylase</fullName>
        <ecNumber evidence="11">2.4.99.28</ecNumber>
    </recommendedName>
    <alternativeName>
        <fullName evidence="11">Glycan polymerase</fullName>
    </alternativeName>
    <alternativeName>
        <fullName evidence="11">Peptidoglycan glycosyltransferase MtgA</fullName>
        <shortName evidence="11">PGT</shortName>
    </alternativeName>
</protein>
<feature type="domain" description="Glycosyl transferase family 51" evidence="12">
    <location>
        <begin position="46"/>
        <end position="210"/>
    </location>
</feature>
<name>A0A563DGQ8_9FLAO</name>
<dbReference type="PANTHER" id="PTHR30400">
    <property type="entry name" value="MONOFUNCTIONAL BIOSYNTHETIC PEPTIDOGLYCAN TRANSGLYCOSYLASE"/>
    <property type="match status" value="1"/>
</dbReference>
<keyword evidence="14" id="KW-1185">Reference proteome</keyword>
<dbReference type="PANTHER" id="PTHR30400:SF0">
    <property type="entry name" value="BIOSYNTHETIC PEPTIDOGLYCAN TRANSGLYCOSYLASE"/>
    <property type="match status" value="1"/>
</dbReference>
<reference evidence="13 14" key="1">
    <citation type="submission" date="2019-02" db="EMBL/GenBank/DDBJ databases">
        <title>Apibacter muscae sp. nov.: a novel member of the house fly microbiota.</title>
        <authorList>
            <person name="Park R."/>
        </authorList>
    </citation>
    <scope>NUCLEOTIDE SEQUENCE [LARGE SCALE GENOMIC DNA]</scope>
    <source>
        <strain evidence="13 14">AL1</strain>
    </source>
</reference>
<evidence type="ECO:0000313" key="13">
    <source>
        <dbReference type="EMBL" id="TWP29317.1"/>
    </source>
</evidence>
<dbReference type="OrthoDB" id="9766909at2"/>
<accession>A0A563DGQ8</accession>
<dbReference type="InterPro" id="IPR036950">
    <property type="entry name" value="PBP_transglycosylase"/>
</dbReference>
<comment type="caution">
    <text evidence="13">The sequence shown here is derived from an EMBL/GenBank/DDBJ whole genome shotgun (WGS) entry which is preliminary data.</text>
</comment>
<comment type="catalytic activity">
    <reaction evidence="11">
        <text>[GlcNAc-(1-&gt;4)-Mur2Ac(oyl-L-Ala-gamma-D-Glu-L-Lys-D-Ala-D-Ala)](n)-di-trans,octa-cis-undecaprenyl diphosphate + beta-D-GlcNAc-(1-&gt;4)-Mur2Ac(oyl-L-Ala-gamma-D-Glu-L-Lys-D-Ala-D-Ala)-di-trans,octa-cis-undecaprenyl diphosphate = [GlcNAc-(1-&gt;4)-Mur2Ac(oyl-L-Ala-gamma-D-Glu-L-Lys-D-Ala-D-Ala)](n+1)-di-trans,octa-cis-undecaprenyl diphosphate + di-trans,octa-cis-undecaprenyl diphosphate + H(+)</text>
        <dbReference type="Rhea" id="RHEA:23708"/>
        <dbReference type="Rhea" id="RHEA-COMP:9602"/>
        <dbReference type="Rhea" id="RHEA-COMP:9603"/>
        <dbReference type="ChEBI" id="CHEBI:15378"/>
        <dbReference type="ChEBI" id="CHEBI:58405"/>
        <dbReference type="ChEBI" id="CHEBI:60033"/>
        <dbReference type="ChEBI" id="CHEBI:78435"/>
        <dbReference type="EC" id="2.4.99.28"/>
    </reaction>
</comment>
<proteinExistence type="inferred from homology"/>
<evidence type="ECO:0000256" key="4">
    <source>
        <dbReference type="ARBA" id="ARBA00022679"/>
    </source>
</evidence>
<dbReference type="EC" id="2.4.99.28" evidence="11"/>
<keyword evidence="8 11" id="KW-1133">Transmembrane helix</keyword>
<dbReference type="GO" id="GO:0071555">
    <property type="term" value="P:cell wall organization"/>
    <property type="evidence" value="ECO:0007669"/>
    <property type="project" value="UniProtKB-KW"/>
</dbReference>
<feature type="transmembrane region" description="Helical" evidence="11">
    <location>
        <begin position="12"/>
        <end position="29"/>
    </location>
</feature>
<dbReference type="GO" id="GO:0008955">
    <property type="term" value="F:peptidoglycan glycosyltransferase activity"/>
    <property type="evidence" value="ECO:0007669"/>
    <property type="project" value="UniProtKB-UniRule"/>
</dbReference>
<keyword evidence="10 11" id="KW-0961">Cell wall biogenesis/degradation</keyword>
<dbReference type="NCBIfam" id="TIGR02070">
    <property type="entry name" value="mono_pep_trsgly"/>
    <property type="match status" value="1"/>
</dbReference>
<sequence>MKFFLKWVKRIIIGFFVSSIIVVIVYKWIPVPFTELMIERYIFNASSIKKKWVPIEKISNTIQLAVVSSEDQNFIKHNGFDFEEIKKILEKEGEPKRGGSTISQQTAKNVFLWNGRNFIRKGLEAYFTCLIEFIWGKERIMEVYLNVAEFGDGVYGVEEASQKYFHKSAKNLTKPEAATLAALLPNPRRYGKNINGNYIQKRKKWILRQMANLGGELKYTQN</sequence>
<evidence type="ECO:0000256" key="3">
    <source>
        <dbReference type="ARBA" id="ARBA00022676"/>
    </source>
</evidence>
<keyword evidence="2" id="KW-0997">Cell inner membrane</keyword>
<evidence type="ECO:0000313" key="14">
    <source>
        <dbReference type="Proteomes" id="UP000319499"/>
    </source>
</evidence>
<dbReference type="Pfam" id="PF00912">
    <property type="entry name" value="Transgly"/>
    <property type="match status" value="1"/>
</dbReference>
<dbReference type="GO" id="GO:0009274">
    <property type="term" value="C:peptidoglycan-based cell wall"/>
    <property type="evidence" value="ECO:0007669"/>
    <property type="project" value="InterPro"/>
</dbReference>
<dbReference type="HAMAP" id="MF_00766">
    <property type="entry name" value="PGT_MtgA"/>
    <property type="match status" value="1"/>
</dbReference>
<evidence type="ECO:0000259" key="12">
    <source>
        <dbReference type="Pfam" id="PF00912"/>
    </source>
</evidence>
<comment type="similarity">
    <text evidence="11">Belongs to the glycosyltransferase 51 family.</text>
</comment>
<dbReference type="Proteomes" id="UP000319499">
    <property type="component" value="Unassembled WGS sequence"/>
</dbReference>
<keyword evidence="6 11" id="KW-0133">Cell shape</keyword>
<comment type="subcellular location">
    <subcellularLocation>
        <location evidence="11">Cell membrane</location>
        <topology evidence="11">Single-pass membrane protein</topology>
    </subcellularLocation>
</comment>
<dbReference type="InterPro" id="IPR001264">
    <property type="entry name" value="Glyco_trans_51"/>
</dbReference>
<evidence type="ECO:0000256" key="11">
    <source>
        <dbReference type="HAMAP-Rule" id="MF_00766"/>
    </source>
</evidence>
<evidence type="ECO:0000256" key="8">
    <source>
        <dbReference type="ARBA" id="ARBA00022989"/>
    </source>
</evidence>
<dbReference type="EMBL" id="SELH01000015">
    <property type="protein sequence ID" value="TWP29317.1"/>
    <property type="molecule type" value="Genomic_DNA"/>
</dbReference>
<evidence type="ECO:0000256" key="10">
    <source>
        <dbReference type="ARBA" id="ARBA00023316"/>
    </source>
</evidence>
<evidence type="ECO:0000256" key="6">
    <source>
        <dbReference type="ARBA" id="ARBA00022960"/>
    </source>
</evidence>
<evidence type="ECO:0000256" key="5">
    <source>
        <dbReference type="ARBA" id="ARBA00022692"/>
    </source>
</evidence>
<comment type="pathway">
    <text evidence="11">Cell wall biogenesis; peptidoglycan biosynthesis.</text>
</comment>
<evidence type="ECO:0000256" key="2">
    <source>
        <dbReference type="ARBA" id="ARBA00022519"/>
    </source>
</evidence>
<dbReference type="InterPro" id="IPR023346">
    <property type="entry name" value="Lysozyme-like_dom_sf"/>
</dbReference>
<evidence type="ECO:0000256" key="9">
    <source>
        <dbReference type="ARBA" id="ARBA00023136"/>
    </source>
</evidence>
<dbReference type="AlphaFoldDB" id="A0A563DGQ8"/>